<sequence>MTQPHRSRTVSMHSGSAYSRSEATRAAPTQNEINLDDFPESGIAPDAPVWKKYVEETDRFDKELVNGWNNLLDMLLHEYAIPLFDGYNFDNTGLQSL</sequence>
<dbReference type="EMBL" id="CAJMWS010001001">
    <property type="protein sequence ID" value="CAE6470802.1"/>
    <property type="molecule type" value="Genomic_DNA"/>
</dbReference>
<evidence type="ECO:0000313" key="2">
    <source>
        <dbReference type="EMBL" id="CAE6470802.1"/>
    </source>
</evidence>
<organism evidence="2 3">
    <name type="scientific">Rhizoctonia solani</name>
    <dbReference type="NCBI Taxonomy" id="456999"/>
    <lineage>
        <taxon>Eukaryota</taxon>
        <taxon>Fungi</taxon>
        <taxon>Dikarya</taxon>
        <taxon>Basidiomycota</taxon>
        <taxon>Agaricomycotina</taxon>
        <taxon>Agaricomycetes</taxon>
        <taxon>Cantharellales</taxon>
        <taxon>Ceratobasidiaceae</taxon>
        <taxon>Rhizoctonia</taxon>
    </lineage>
</organism>
<reference evidence="2" key="1">
    <citation type="submission" date="2021-01" db="EMBL/GenBank/DDBJ databases">
        <authorList>
            <person name="Kaushik A."/>
        </authorList>
    </citation>
    <scope>NUCLEOTIDE SEQUENCE</scope>
    <source>
        <strain evidence="2">AG1-1C</strain>
    </source>
</reference>
<name>A0A8H3C1N9_9AGAM</name>
<feature type="compositionally biased region" description="Polar residues" evidence="1">
    <location>
        <begin position="9"/>
        <end position="33"/>
    </location>
</feature>
<evidence type="ECO:0000256" key="1">
    <source>
        <dbReference type="SAM" id="MobiDB-lite"/>
    </source>
</evidence>
<gene>
    <name evidence="2" type="ORF">RDB_LOCUS175390</name>
</gene>
<comment type="caution">
    <text evidence="2">The sequence shown here is derived from an EMBL/GenBank/DDBJ whole genome shotgun (WGS) entry which is preliminary data.</text>
</comment>
<proteinExistence type="predicted"/>
<dbReference type="AlphaFoldDB" id="A0A8H3C1N9"/>
<accession>A0A8H3C1N9</accession>
<dbReference type="Proteomes" id="UP000663846">
    <property type="component" value="Unassembled WGS sequence"/>
</dbReference>
<evidence type="ECO:0000313" key="3">
    <source>
        <dbReference type="Proteomes" id="UP000663846"/>
    </source>
</evidence>
<protein>
    <submittedName>
        <fullName evidence="2">Uncharacterized protein</fullName>
    </submittedName>
</protein>
<feature type="region of interest" description="Disordered" evidence="1">
    <location>
        <begin position="1"/>
        <end position="38"/>
    </location>
</feature>